<evidence type="ECO:0000256" key="2">
    <source>
        <dbReference type="SAM" id="MobiDB-lite"/>
    </source>
</evidence>
<evidence type="ECO:0000313" key="5">
    <source>
        <dbReference type="EMBL" id="PIG80535.1"/>
    </source>
</evidence>
<protein>
    <submittedName>
        <fullName evidence="5">Nonsense-mediated mRNA decay protein</fullName>
    </submittedName>
</protein>
<keyword evidence="6" id="KW-1185">Reference proteome</keyword>
<evidence type="ECO:0000256" key="1">
    <source>
        <dbReference type="ARBA" id="ARBA00022806"/>
    </source>
</evidence>
<dbReference type="Gene3D" id="3.40.50.300">
    <property type="entry name" value="P-loop containing nucleotide triphosphate hydrolases"/>
    <property type="match status" value="2"/>
</dbReference>
<feature type="compositionally biased region" description="Basic and acidic residues" evidence="2">
    <location>
        <begin position="1134"/>
        <end position="1143"/>
    </location>
</feature>
<feature type="domain" description="DNA2/NAM7 helicase-like C-terminal" evidence="4">
    <location>
        <begin position="839"/>
        <end position="1049"/>
    </location>
</feature>
<keyword evidence="1" id="KW-0347">Helicase</keyword>
<keyword evidence="1" id="KW-0067">ATP-binding</keyword>
<dbReference type="CDD" id="cd18808">
    <property type="entry name" value="SF1_C_Upf1"/>
    <property type="match status" value="1"/>
</dbReference>
<feature type="compositionally biased region" description="Polar residues" evidence="2">
    <location>
        <begin position="152"/>
        <end position="165"/>
    </location>
</feature>
<dbReference type="Pfam" id="PF13087">
    <property type="entry name" value="AAA_12"/>
    <property type="match status" value="1"/>
</dbReference>
<dbReference type="Proteomes" id="UP000231358">
    <property type="component" value="Unassembled WGS sequence"/>
</dbReference>
<accession>A0A2G7FJQ9</accession>
<dbReference type="SUPFAM" id="SSF52540">
    <property type="entry name" value="P-loop containing nucleoside triphosphate hydrolases"/>
    <property type="match status" value="1"/>
</dbReference>
<dbReference type="GO" id="GO:0004386">
    <property type="term" value="F:helicase activity"/>
    <property type="evidence" value="ECO:0007669"/>
    <property type="project" value="InterPro"/>
</dbReference>
<dbReference type="EMBL" id="NEXV01000609">
    <property type="protein sequence ID" value="PIG80535.1"/>
    <property type="molecule type" value="Genomic_DNA"/>
</dbReference>
<dbReference type="Pfam" id="PF13086">
    <property type="entry name" value="AAA_11"/>
    <property type="match status" value="1"/>
</dbReference>
<dbReference type="InterPro" id="IPR041679">
    <property type="entry name" value="DNA2/NAM7-like_C"/>
</dbReference>
<keyword evidence="1" id="KW-0547">Nucleotide-binding</keyword>
<dbReference type="STRING" id="656916.A0A2G7FJQ9"/>
<proteinExistence type="predicted"/>
<dbReference type="PANTHER" id="PTHR10887:SF495">
    <property type="entry name" value="HELICASE SENATAXIN ISOFORM X1-RELATED"/>
    <property type="match status" value="1"/>
</dbReference>
<gene>
    <name evidence="5" type="ORF">AARAC_003253</name>
</gene>
<dbReference type="InterPro" id="IPR027417">
    <property type="entry name" value="P-loop_NTPase"/>
</dbReference>
<dbReference type="InterPro" id="IPR041677">
    <property type="entry name" value="DNA2/NAM7_AAA_11"/>
</dbReference>
<dbReference type="AlphaFoldDB" id="A0A2G7FJQ9"/>
<dbReference type="PANTHER" id="PTHR10887">
    <property type="entry name" value="DNA2/NAM7 HELICASE FAMILY"/>
    <property type="match status" value="1"/>
</dbReference>
<reference evidence="5 6" key="1">
    <citation type="submission" date="2017-05" db="EMBL/GenBank/DDBJ databases">
        <title>Genome sequence for an aflatoxigenic pathogen of Argentinian peanut, Aspergillus arachidicola.</title>
        <authorList>
            <person name="Moore G."/>
            <person name="Beltz S.B."/>
            <person name="Mack B.M."/>
        </authorList>
    </citation>
    <scope>NUCLEOTIDE SEQUENCE [LARGE SCALE GENOMIC DNA]</scope>
    <source>
        <strain evidence="5 6">CBS 117610</strain>
    </source>
</reference>
<organism evidence="5 6">
    <name type="scientific">Aspergillus arachidicola</name>
    <dbReference type="NCBI Taxonomy" id="656916"/>
    <lineage>
        <taxon>Eukaryota</taxon>
        <taxon>Fungi</taxon>
        <taxon>Dikarya</taxon>
        <taxon>Ascomycota</taxon>
        <taxon>Pezizomycotina</taxon>
        <taxon>Eurotiomycetes</taxon>
        <taxon>Eurotiomycetidae</taxon>
        <taxon>Eurotiales</taxon>
        <taxon>Aspergillaceae</taxon>
        <taxon>Aspergillus</taxon>
        <taxon>Aspergillus subgen. Circumdati</taxon>
    </lineage>
</organism>
<feature type="domain" description="DNA2/NAM7 helicase helicase" evidence="3">
    <location>
        <begin position="526"/>
        <end position="825"/>
    </location>
</feature>
<keyword evidence="1" id="KW-0378">Hydrolase</keyword>
<dbReference type="InterPro" id="IPR047187">
    <property type="entry name" value="SF1_C_Upf1"/>
</dbReference>
<comment type="caution">
    <text evidence="5">The sequence shown here is derived from an EMBL/GenBank/DDBJ whole genome shotgun (WGS) entry which is preliminary data.</text>
</comment>
<evidence type="ECO:0000313" key="6">
    <source>
        <dbReference type="Proteomes" id="UP000231358"/>
    </source>
</evidence>
<name>A0A2G7FJQ9_9EURO</name>
<feature type="region of interest" description="Disordered" evidence="2">
    <location>
        <begin position="125"/>
        <end position="167"/>
    </location>
</feature>
<sequence>MAEPGMSNSPCSEGNSKLRNITAMPEQATLTLPKIQEAELVEPDPDTPGGVLISSDVLLPSAKPDVRIAVPDDEWVQPLEPQAQADIPVQEPVAPDHVSISPDVFLLGEKPEAPILAVDDEWGQPLEPEATDTGVPDDGLGQNLEPRAQPDSAPTVTHNEASQADSHPLDVLLPVTATRKTNFTGPQPVVITLDIGKGSFIPHNHEVVSNGVYVTLQLDGNPVDPRLRIKATVCKRSNTGAQIVHSGILDFGLLLAGEVGKLQYSHSFTTKENDADSTKVSRAPKRSRFRRDTMSEKYVEPCLVYLTFQTRGAVSHCLAYDSKKFDGLGTLKSGVTAVLDHLLSFTKGENEQFSCRLHLTPEDAEEWEEGSFFRNLLEGPREDVQAQWGENGIISVPAENYFHNLDEARVKLIYGSYLEHQFSLIQVQRLTDVMHTVTFVSLDGSLENLVAAISFTKDLNEASTPHAIQGLHALVREGTPSANSKWHPVLLNHEYSVLQLHNIFDGVPEEDVTAAYAYVLSMKAWNESQVAAFDLLKRLPGGFATIEGIFGCGKTSVQAAMALLCKRLGYHVLMVAPSNAALLAVENQLSELDDTVPALRVLQSQVEKRNTFRSETQNDNGTETDHEAVGTWIDFIEGLNKARLCRYDTLNAHGLHNWIPNIAKDLQERNEGLLFSWKPGKTTPKCSSEQKDAVAIYIDYMARHALRQSQEREQTKLTYDGVDAIKKDRNLFRRAIQVLSERAVNTAKILLCTSQVVDTDIVRKYGLGTQNDVTPSRGIVVIADEDGQSLETEAWIPVAVLKRAHDIKGIIRFGDRFQLGPVVMSSGGESFNEFASQISRPLFDRILRSTESKVSLNIQQRMKPELSEFPNRYTYEGKVKNGASTHGIVIPPTFLNGLKGWISIYYPEQDMNKVNCHLLGISINGTMARDERTMSRYNVANVTAVMTLIERILPVDGYTFTLLVPYLGQKSLYIEALQKLSQRTGVAFEHLPKVHTIDTAQGHEADVILVDWTVTNSDMRSDLGFLQENRRVNVGLTRAKSCLLSVGNEEIASGELTKSLKLGSKTMCRYELVEHWKDMQKKDVIVRIDIRGNTPEVPSGDSDVSEPTDYKILGSSKMGWGPCDGGNSWPDEEEKSKEVKLES</sequence>
<dbReference type="InterPro" id="IPR045055">
    <property type="entry name" value="DNA2/NAM7-like"/>
</dbReference>
<evidence type="ECO:0000259" key="4">
    <source>
        <dbReference type="Pfam" id="PF13087"/>
    </source>
</evidence>
<feature type="region of interest" description="Disordered" evidence="2">
    <location>
        <begin position="1095"/>
        <end position="1143"/>
    </location>
</feature>
<evidence type="ECO:0000259" key="3">
    <source>
        <dbReference type="Pfam" id="PF13086"/>
    </source>
</evidence>